<keyword evidence="10" id="KW-1185">Reference proteome</keyword>
<evidence type="ECO:0000313" key="10">
    <source>
        <dbReference type="Proteomes" id="UP000482960"/>
    </source>
</evidence>
<accession>A0A6V8LIZ8</accession>
<protein>
    <recommendedName>
        <fullName evidence="2">alpha-L-rhamnosidase</fullName>
        <ecNumber evidence="2">3.2.1.40</ecNumber>
    </recommendedName>
</protein>
<dbReference type="InterPro" id="IPR012341">
    <property type="entry name" value="6hp_glycosidase-like_sf"/>
</dbReference>
<organism evidence="9 10">
    <name type="scientific">Phytohabitans rumicis</name>
    <dbReference type="NCBI Taxonomy" id="1076125"/>
    <lineage>
        <taxon>Bacteria</taxon>
        <taxon>Bacillati</taxon>
        <taxon>Actinomycetota</taxon>
        <taxon>Actinomycetes</taxon>
        <taxon>Micromonosporales</taxon>
        <taxon>Micromonosporaceae</taxon>
    </lineage>
</organism>
<dbReference type="InterPro" id="IPR035398">
    <property type="entry name" value="Bac_rhamnosid_C"/>
</dbReference>
<feature type="domain" description="Alpha-L-rhamnosidase C-terminal" evidence="8">
    <location>
        <begin position="770"/>
        <end position="834"/>
    </location>
</feature>
<evidence type="ECO:0000256" key="1">
    <source>
        <dbReference type="ARBA" id="ARBA00001445"/>
    </source>
</evidence>
<evidence type="ECO:0000259" key="6">
    <source>
        <dbReference type="Pfam" id="PF08531"/>
    </source>
</evidence>
<dbReference type="GO" id="GO:0030596">
    <property type="term" value="F:alpha-L-rhamnosidase activity"/>
    <property type="evidence" value="ECO:0007669"/>
    <property type="project" value="UniProtKB-EC"/>
</dbReference>
<sequence length="871" mass="95312">MGIVDVRFEHHHHPLGIGEAAPRVSWQVSAGTPGWFQTAYEIRALHPDGTVAWTSGRIDDDESHLVAWPGPPLASRQRAAVQVRAWGTAGDTGWSAAYPVEAGLLRPEDWTADLIEPGWDPEPESVPAFRRAFTVRGPVRRARLYATAHGVYELWLGGVPFGDLVLAPGWTSYHHRLRYQTYDVTDALHSGDNAIGALVAEGWYRGRLGFGGGRRDIWGDRTGLLVQLEIEYTDGTSETVRTDAAWRCAPSGIHASIYDGQTQDARADHPGWAAAGFDDSTWHLVRAGALDASPLVAPDGPPVRRTGEVQPVGIHTSPSGRTIVDFGQNLVGRLRIRPRGAAGTEIVLRHAEVLEDGELCVRPLRICKAEDRFILRGTGDVEEWEPAFTFHGFRYAEVQGWPGELRPEDVTAVVCHSDMRRTGWFSCSEPLLDRLHENVVWSMRGNFLDVPTDCPQRDERLGWTGDLQVFAPTAAYLYDCAGVLASWLRDLQADQLSTPDRIPPLVVPDILGWPHAMAAWGDAVTIAPWVLYERYGDLELLRRQYEGMTAWVDHVAKLAGPDLVWDRQLQLGDWLDPTAPPAAPADSRTDGSLVATAYFARSARIVSTVAGLLGRADDARRYGELADSVREAFGREFVTPSGRVASDSQTAYALALRFDLLPGAPQRERAGARLTELVHMRGYRIGTGFVGTPLLADALDDLGQTQVAYRLLLETGCPSFLYPITMGATTTWERWDSMLPDGSVNPGEMTSFNHYALGAIADWLHRTVAGLAPAAPGYRRLLIRPRPGGGLTRAEARHETPYGMAAAGWSIADGELTVRVVVPPNTTAVLEPPGGEPMPLAAGEHTVTLPYQPEPYPPVRPPHTIPPEAPS</sequence>
<name>A0A6V8LIZ8_9ACTN</name>
<comment type="catalytic activity">
    <reaction evidence="1">
        <text>Hydrolysis of terminal non-reducing alpha-L-rhamnose residues in alpha-L-rhamnosides.</text>
        <dbReference type="EC" id="3.2.1.40"/>
    </reaction>
</comment>
<proteinExistence type="predicted"/>
<dbReference type="Gene3D" id="2.60.420.10">
    <property type="entry name" value="Maltose phosphorylase, domain 3"/>
    <property type="match status" value="1"/>
</dbReference>
<evidence type="ECO:0000259" key="7">
    <source>
        <dbReference type="Pfam" id="PF17389"/>
    </source>
</evidence>
<dbReference type="Gene3D" id="1.50.10.10">
    <property type="match status" value="1"/>
</dbReference>
<feature type="compositionally biased region" description="Pro residues" evidence="4">
    <location>
        <begin position="852"/>
        <end position="871"/>
    </location>
</feature>
<evidence type="ECO:0000256" key="3">
    <source>
        <dbReference type="ARBA" id="ARBA00022801"/>
    </source>
</evidence>
<evidence type="ECO:0000313" key="9">
    <source>
        <dbReference type="EMBL" id="GFJ92605.1"/>
    </source>
</evidence>
<keyword evidence="3" id="KW-0378">Hydrolase</keyword>
<dbReference type="InterPro" id="IPR035396">
    <property type="entry name" value="Bac_rhamnosid6H"/>
</dbReference>
<evidence type="ECO:0000259" key="5">
    <source>
        <dbReference type="Pfam" id="PF05592"/>
    </source>
</evidence>
<reference evidence="9 10" key="2">
    <citation type="submission" date="2020-03" db="EMBL/GenBank/DDBJ databases">
        <authorList>
            <person name="Ichikawa N."/>
            <person name="Kimura A."/>
            <person name="Kitahashi Y."/>
            <person name="Uohara A."/>
        </authorList>
    </citation>
    <scope>NUCLEOTIDE SEQUENCE [LARGE SCALE GENOMIC DNA]</scope>
    <source>
        <strain evidence="9 10">NBRC 108638</strain>
    </source>
</reference>
<feature type="domain" description="Alpha-L-rhamnosidase concanavalin-like" evidence="5">
    <location>
        <begin position="317"/>
        <end position="416"/>
    </location>
</feature>
<dbReference type="InterPro" id="IPR008902">
    <property type="entry name" value="Rhamnosid_concanavalin"/>
</dbReference>
<dbReference type="GO" id="GO:0005975">
    <property type="term" value="P:carbohydrate metabolic process"/>
    <property type="evidence" value="ECO:0007669"/>
    <property type="project" value="InterPro"/>
</dbReference>
<dbReference type="PANTHER" id="PTHR33307">
    <property type="entry name" value="ALPHA-RHAMNOSIDASE (EUROFUNG)"/>
    <property type="match status" value="1"/>
</dbReference>
<comment type="caution">
    <text evidence="9">The sequence shown here is derived from an EMBL/GenBank/DDBJ whole genome shotgun (WGS) entry which is preliminary data.</text>
</comment>
<dbReference type="Pfam" id="PF05592">
    <property type="entry name" value="Bac_rhamnosid"/>
    <property type="match status" value="1"/>
</dbReference>
<reference evidence="9 10" key="1">
    <citation type="submission" date="2020-03" db="EMBL/GenBank/DDBJ databases">
        <title>Whole genome shotgun sequence of Phytohabitans rumicis NBRC 108638.</title>
        <authorList>
            <person name="Komaki H."/>
            <person name="Tamura T."/>
        </authorList>
    </citation>
    <scope>NUCLEOTIDE SEQUENCE [LARGE SCALE GENOMIC DNA]</scope>
    <source>
        <strain evidence="9 10">NBRC 108638</strain>
    </source>
</reference>
<evidence type="ECO:0000259" key="8">
    <source>
        <dbReference type="Pfam" id="PF17390"/>
    </source>
</evidence>
<feature type="region of interest" description="Disordered" evidence="4">
    <location>
        <begin position="850"/>
        <end position="871"/>
    </location>
</feature>
<evidence type="ECO:0000256" key="2">
    <source>
        <dbReference type="ARBA" id="ARBA00012652"/>
    </source>
</evidence>
<gene>
    <name evidence="9" type="ORF">Prum_062470</name>
</gene>
<dbReference type="Gene3D" id="2.60.120.260">
    <property type="entry name" value="Galactose-binding domain-like"/>
    <property type="match status" value="2"/>
</dbReference>
<feature type="domain" description="Bacterial alpha-L-rhamnosidase N-terminal" evidence="6">
    <location>
        <begin position="139"/>
        <end position="306"/>
    </location>
</feature>
<dbReference type="RefSeq" id="WP_173079440.1">
    <property type="nucleotide sequence ID" value="NZ_BAABJB010000011.1"/>
</dbReference>
<dbReference type="InterPro" id="IPR008928">
    <property type="entry name" value="6-hairpin_glycosidase_sf"/>
</dbReference>
<feature type="domain" description="Alpha-L-rhamnosidase six-hairpin glycosidase" evidence="7">
    <location>
        <begin position="420"/>
        <end position="768"/>
    </location>
</feature>
<dbReference type="Pfam" id="PF17389">
    <property type="entry name" value="Bac_rhamnosid6H"/>
    <property type="match status" value="1"/>
</dbReference>
<dbReference type="Pfam" id="PF25788">
    <property type="entry name" value="Ig_Rha78A_N"/>
    <property type="match status" value="1"/>
</dbReference>
<dbReference type="InterPro" id="IPR013783">
    <property type="entry name" value="Ig-like_fold"/>
</dbReference>
<dbReference type="Pfam" id="PF17390">
    <property type="entry name" value="Bac_rhamnosid_C"/>
    <property type="match status" value="1"/>
</dbReference>
<dbReference type="Gene3D" id="2.60.40.10">
    <property type="entry name" value="Immunoglobulins"/>
    <property type="match status" value="1"/>
</dbReference>
<dbReference type="AlphaFoldDB" id="A0A6V8LIZ8"/>
<dbReference type="EC" id="3.2.1.40" evidence="2"/>
<dbReference type="PIRSF" id="PIRSF010631">
    <property type="entry name" value="A-rhamnsds"/>
    <property type="match status" value="1"/>
</dbReference>
<dbReference type="EMBL" id="BLPG01000001">
    <property type="protein sequence ID" value="GFJ92605.1"/>
    <property type="molecule type" value="Genomic_DNA"/>
</dbReference>
<dbReference type="InterPro" id="IPR016007">
    <property type="entry name" value="Alpha_rhamnosid"/>
</dbReference>
<dbReference type="Proteomes" id="UP000482960">
    <property type="component" value="Unassembled WGS sequence"/>
</dbReference>
<dbReference type="Pfam" id="PF08531">
    <property type="entry name" value="Bac_rhamnosid_N"/>
    <property type="match status" value="1"/>
</dbReference>
<evidence type="ECO:0000256" key="4">
    <source>
        <dbReference type="SAM" id="MobiDB-lite"/>
    </source>
</evidence>
<dbReference type="InterPro" id="IPR013737">
    <property type="entry name" value="Bac_rhamnosid_N"/>
</dbReference>
<dbReference type="SUPFAM" id="SSF48208">
    <property type="entry name" value="Six-hairpin glycosidases"/>
    <property type="match status" value="1"/>
</dbReference>
<dbReference type="PANTHER" id="PTHR33307:SF6">
    <property type="entry name" value="ALPHA-RHAMNOSIDASE (EUROFUNG)-RELATED"/>
    <property type="match status" value="1"/>
</dbReference>